<dbReference type="CDD" id="cd01672">
    <property type="entry name" value="TMPK"/>
    <property type="match status" value="1"/>
</dbReference>
<dbReference type="PANTHER" id="PTHR24221:SF654">
    <property type="entry name" value="ATP-BINDING CASSETTE SUB-FAMILY B MEMBER 6"/>
    <property type="match status" value="1"/>
</dbReference>
<sequence length="578" mass="66734">ETNLTIRDLEKVGEDIFQNDWMRKCGKKYAQKCLILAIIVGRAKHFYPLIPGDTFVYQGLTGGIEINTIREVVQKTIDLPFPDITFVLDIDPKKAQERLKKRKLETDEYTNWDNLNLDFHQKIRNNYLELKKYFPERICLVDASQSEEKILAEVQEIIQQTISPKKDLPSFVRVVIKNDKGETPETAAKREVYEETNLVLENCQKIAEKSEIKIKELGKILDINAYGSVEILSRIDELVSNKDKSVNIGYIRMEVYSSHLRQKLAAKYLSASFPQTQKARFILTNYENEAINVGTKAAQIFNRCFYALVTLFILTVAGLLLYQLAYRPRWRRTRNIQRENKHFEELKENTEYIKITGTEKQEIKKNKSLLHKNLKKILPLAVNKSLFATVPNYLMVKALPLPFLLAANSRGMEEIYLFLLYTKLNALFEKDNSTAVFVIKPLPAKKASITFQKVNFAYPASQKKILDNFSFSFQKGQKYAIIGANGIGKSTLFKLMIKLYQPQSGEIKLNSNKQENIANSAWQKKIVYLPNHPYFFNTSLGNNIVYPDTYQANTHQEKLENTAQKLGITEFIDKLPHR</sequence>
<evidence type="ECO:0000313" key="9">
    <source>
        <dbReference type="Proteomes" id="UP000789831"/>
    </source>
</evidence>
<dbReference type="GO" id="GO:0034040">
    <property type="term" value="F:ATPase-coupled lipid transmembrane transporter activity"/>
    <property type="evidence" value="ECO:0007669"/>
    <property type="project" value="TreeGrafter"/>
</dbReference>
<keyword evidence="4 5" id="KW-0472">Membrane</keyword>
<dbReference type="InterPro" id="IPR003439">
    <property type="entry name" value="ABC_transporter-like_ATP-bd"/>
</dbReference>
<keyword evidence="3 5" id="KW-1133">Transmembrane helix</keyword>
<dbReference type="Gene3D" id="3.90.79.10">
    <property type="entry name" value="Nucleoside Triphosphate Pyrophosphohydrolase"/>
    <property type="match status" value="1"/>
</dbReference>
<evidence type="ECO:0000256" key="2">
    <source>
        <dbReference type="ARBA" id="ARBA00022692"/>
    </source>
</evidence>
<feature type="transmembrane region" description="Helical" evidence="5">
    <location>
        <begin position="305"/>
        <end position="325"/>
    </location>
</feature>
<dbReference type="Pfam" id="PF02223">
    <property type="entry name" value="Thymidylate_kin"/>
    <property type="match status" value="1"/>
</dbReference>
<dbReference type="AlphaFoldDB" id="A0A9N9DS99"/>
<dbReference type="Pfam" id="PF00005">
    <property type="entry name" value="ABC_tran"/>
    <property type="match status" value="1"/>
</dbReference>
<proteinExistence type="predicted"/>
<dbReference type="PANTHER" id="PTHR24221">
    <property type="entry name" value="ATP-BINDING CASSETTE SUB-FAMILY B"/>
    <property type="match status" value="1"/>
</dbReference>
<gene>
    <name evidence="8" type="ORF">AGERDE_LOCUS11204</name>
</gene>
<evidence type="ECO:0000259" key="6">
    <source>
        <dbReference type="Pfam" id="PF00005"/>
    </source>
</evidence>
<evidence type="ECO:0000256" key="4">
    <source>
        <dbReference type="ARBA" id="ARBA00023136"/>
    </source>
</evidence>
<dbReference type="OrthoDB" id="2438848at2759"/>
<comment type="subcellular location">
    <subcellularLocation>
        <location evidence="1">Membrane</location>
        <topology evidence="1">Multi-pass membrane protein</topology>
    </subcellularLocation>
</comment>
<feature type="domain" description="Thymidylate kinase-like" evidence="7">
    <location>
        <begin position="54"/>
        <end position="153"/>
    </location>
</feature>
<keyword evidence="9" id="KW-1185">Reference proteome</keyword>
<evidence type="ECO:0000256" key="5">
    <source>
        <dbReference type="SAM" id="Phobius"/>
    </source>
</evidence>
<dbReference type="GO" id="GO:0016020">
    <property type="term" value="C:membrane"/>
    <property type="evidence" value="ECO:0007669"/>
    <property type="project" value="UniProtKB-SubCell"/>
</dbReference>
<dbReference type="InterPro" id="IPR039421">
    <property type="entry name" value="Type_1_exporter"/>
</dbReference>
<dbReference type="GO" id="GO:0005524">
    <property type="term" value="F:ATP binding"/>
    <property type="evidence" value="ECO:0007669"/>
    <property type="project" value="InterPro"/>
</dbReference>
<evidence type="ECO:0000313" key="8">
    <source>
        <dbReference type="EMBL" id="CAG8646154.1"/>
    </source>
</evidence>
<feature type="domain" description="ABC transporter" evidence="6">
    <location>
        <begin position="466"/>
        <end position="575"/>
    </location>
</feature>
<evidence type="ECO:0000256" key="3">
    <source>
        <dbReference type="ARBA" id="ARBA00022989"/>
    </source>
</evidence>
<dbReference type="GO" id="GO:0016887">
    <property type="term" value="F:ATP hydrolysis activity"/>
    <property type="evidence" value="ECO:0007669"/>
    <property type="project" value="InterPro"/>
</dbReference>
<dbReference type="SUPFAM" id="SSF52540">
    <property type="entry name" value="P-loop containing nucleoside triphosphate hydrolases"/>
    <property type="match status" value="2"/>
</dbReference>
<dbReference type="InterPro" id="IPR036640">
    <property type="entry name" value="ABC1_TM_sf"/>
</dbReference>
<dbReference type="Gene3D" id="3.40.50.300">
    <property type="entry name" value="P-loop containing nucleotide triphosphate hydrolases"/>
    <property type="match status" value="2"/>
</dbReference>
<organism evidence="8 9">
    <name type="scientific">Ambispora gerdemannii</name>
    <dbReference type="NCBI Taxonomy" id="144530"/>
    <lineage>
        <taxon>Eukaryota</taxon>
        <taxon>Fungi</taxon>
        <taxon>Fungi incertae sedis</taxon>
        <taxon>Mucoromycota</taxon>
        <taxon>Glomeromycotina</taxon>
        <taxon>Glomeromycetes</taxon>
        <taxon>Archaeosporales</taxon>
        <taxon>Ambisporaceae</taxon>
        <taxon>Ambispora</taxon>
    </lineage>
</organism>
<dbReference type="SUPFAM" id="SSF90123">
    <property type="entry name" value="ABC transporter transmembrane region"/>
    <property type="match status" value="1"/>
</dbReference>
<name>A0A9N9DS99_9GLOM</name>
<reference evidence="8" key="1">
    <citation type="submission" date="2021-06" db="EMBL/GenBank/DDBJ databases">
        <authorList>
            <person name="Kallberg Y."/>
            <person name="Tangrot J."/>
            <person name="Rosling A."/>
        </authorList>
    </citation>
    <scope>NUCLEOTIDE SEQUENCE</scope>
    <source>
        <strain evidence="8">MT106</strain>
    </source>
</reference>
<dbReference type="InterPro" id="IPR027417">
    <property type="entry name" value="P-loop_NTPase"/>
</dbReference>
<comment type="caution">
    <text evidence="8">The sequence shown here is derived from an EMBL/GenBank/DDBJ whole genome shotgun (WGS) entry which is preliminary data.</text>
</comment>
<evidence type="ECO:0000256" key="1">
    <source>
        <dbReference type="ARBA" id="ARBA00004141"/>
    </source>
</evidence>
<feature type="non-terminal residue" evidence="8">
    <location>
        <position position="1"/>
    </location>
</feature>
<evidence type="ECO:0000259" key="7">
    <source>
        <dbReference type="Pfam" id="PF02223"/>
    </source>
</evidence>
<dbReference type="InterPro" id="IPR039430">
    <property type="entry name" value="Thymidylate_kin-like_dom"/>
</dbReference>
<keyword evidence="2 5" id="KW-0812">Transmembrane</keyword>
<dbReference type="SUPFAM" id="SSF55811">
    <property type="entry name" value="Nudix"/>
    <property type="match status" value="1"/>
</dbReference>
<protein>
    <submittedName>
        <fullName evidence="8">12018_t:CDS:1</fullName>
    </submittedName>
</protein>
<dbReference type="EMBL" id="CAJVPL010004314">
    <property type="protein sequence ID" value="CAG8646154.1"/>
    <property type="molecule type" value="Genomic_DNA"/>
</dbReference>
<dbReference type="Proteomes" id="UP000789831">
    <property type="component" value="Unassembled WGS sequence"/>
</dbReference>
<accession>A0A9N9DS99</accession>
<dbReference type="InterPro" id="IPR015797">
    <property type="entry name" value="NUDIX_hydrolase-like_dom_sf"/>
</dbReference>